<dbReference type="EMBL" id="JABEPP010000004">
    <property type="protein sequence ID" value="NNM73537.1"/>
    <property type="molecule type" value="Genomic_DNA"/>
</dbReference>
<dbReference type="Pfam" id="PF06776">
    <property type="entry name" value="IalB"/>
    <property type="match status" value="1"/>
</dbReference>
<proteinExistence type="predicted"/>
<comment type="caution">
    <text evidence="2">The sequence shown here is derived from an EMBL/GenBank/DDBJ whole genome shotgun (WGS) entry which is preliminary data.</text>
</comment>
<sequence>MRLVRSSAFGLAAAMLCSAAQVASGAEQTYRIKPFDNAPGAQNGEIRRSIQPFGGWTLICDEQVRQRTRVCNVSQVVVDSSGEMAFSWTLAGTRSGEAVMIVRMPRANETRQWVGLKLEGVAKAVDVPLTSCDERVCLGFLGVNREITQALRRGDPAEVIFTQNGRFRTIPTSTAGLSAALRSVR</sequence>
<gene>
    <name evidence="2" type="ORF">HJG44_14205</name>
</gene>
<dbReference type="InterPro" id="IPR010642">
    <property type="entry name" value="Invasion_prot_B"/>
</dbReference>
<dbReference type="Gene3D" id="2.60.40.1880">
    <property type="entry name" value="Invasion associated locus B (IalB) protein"/>
    <property type="match status" value="1"/>
</dbReference>
<name>A0A849IC34_9HYPH</name>
<feature type="signal peptide" evidence="1">
    <location>
        <begin position="1"/>
        <end position="25"/>
    </location>
</feature>
<evidence type="ECO:0000313" key="3">
    <source>
        <dbReference type="Proteomes" id="UP000564885"/>
    </source>
</evidence>
<evidence type="ECO:0000256" key="1">
    <source>
        <dbReference type="SAM" id="SignalP"/>
    </source>
</evidence>
<dbReference type="AlphaFoldDB" id="A0A849IC34"/>
<dbReference type="Proteomes" id="UP000564885">
    <property type="component" value="Unassembled WGS sequence"/>
</dbReference>
<evidence type="ECO:0000313" key="2">
    <source>
        <dbReference type="EMBL" id="NNM73537.1"/>
    </source>
</evidence>
<accession>A0A849IC34</accession>
<dbReference type="RefSeq" id="WP_171219049.1">
    <property type="nucleotide sequence ID" value="NZ_JABEPP010000004.1"/>
</dbReference>
<keyword evidence="3" id="KW-1185">Reference proteome</keyword>
<protein>
    <submittedName>
        <fullName evidence="2">Invasion associated locus B family protein</fullName>
    </submittedName>
</protein>
<reference evidence="2 3" key="1">
    <citation type="submission" date="2020-04" db="EMBL/GenBank/DDBJ databases">
        <title>Enterovirga sp. isolate from soil.</title>
        <authorList>
            <person name="Chea S."/>
            <person name="Kim D.-U."/>
        </authorList>
    </citation>
    <scope>NUCLEOTIDE SEQUENCE [LARGE SCALE GENOMIC DNA]</scope>
    <source>
        <strain evidence="2 3">DB1703</strain>
    </source>
</reference>
<keyword evidence="1" id="KW-0732">Signal</keyword>
<dbReference type="InterPro" id="IPR038696">
    <property type="entry name" value="IalB_sf"/>
</dbReference>
<organism evidence="2 3">
    <name type="scientific">Enterovirga aerilata</name>
    <dbReference type="NCBI Taxonomy" id="2730920"/>
    <lineage>
        <taxon>Bacteria</taxon>
        <taxon>Pseudomonadati</taxon>
        <taxon>Pseudomonadota</taxon>
        <taxon>Alphaproteobacteria</taxon>
        <taxon>Hyphomicrobiales</taxon>
        <taxon>Methylobacteriaceae</taxon>
        <taxon>Enterovirga</taxon>
    </lineage>
</organism>
<feature type="chain" id="PRO_5032579478" evidence="1">
    <location>
        <begin position="26"/>
        <end position="185"/>
    </location>
</feature>